<dbReference type="AlphaFoldDB" id="A0A5S4UUT0"/>
<name>A0A5S4UUT0_9MICO</name>
<protein>
    <submittedName>
        <fullName evidence="3">Uncharacterized protein</fullName>
    </submittedName>
</protein>
<comment type="caution">
    <text evidence="3">The sequence shown here is derived from an EMBL/GenBank/DDBJ whole genome shotgun (WGS) entry which is preliminary data.</text>
</comment>
<accession>A0A5S4UUT0</accession>
<keyword evidence="2" id="KW-0472">Membrane</keyword>
<keyword evidence="4" id="KW-1185">Reference proteome</keyword>
<dbReference type="RefSeq" id="WP_148734408.1">
    <property type="nucleotide sequence ID" value="NZ_VSSB01000002.1"/>
</dbReference>
<feature type="transmembrane region" description="Helical" evidence="2">
    <location>
        <begin position="30"/>
        <end position="51"/>
    </location>
</feature>
<evidence type="ECO:0000256" key="1">
    <source>
        <dbReference type="SAM" id="MobiDB-lite"/>
    </source>
</evidence>
<keyword evidence="2" id="KW-0812">Transmembrane</keyword>
<evidence type="ECO:0000313" key="3">
    <source>
        <dbReference type="EMBL" id="TYL50306.1"/>
    </source>
</evidence>
<proteinExistence type="predicted"/>
<organism evidence="3 4">
    <name type="scientific">Agromyces mariniharenae</name>
    <dbReference type="NCBI Taxonomy" id="2604423"/>
    <lineage>
        <taxon>Bacteria</taxon>
        <taxon>Bacillati</taxon>
        <taxon>Actinomycetota</taxon>
        <taxon>Actinomycetes</taxon>
        <taxon>Micrococcales</taxon>
        <taxon>Microbacteriaceae</taxon>
        <taxon>Agromyces</taxon>
    </lineage>
</organism>
<dbReference type="EMBL" id="VSSB01000002">
    <property type="protein sequence ID" value="TYL50306.1"/>
    <property type="molecule type" value="Genomic_DNA"/>
</dbReference>
<keyword evidence="2" id="KW-1133">Transmembrane helix</keyword>
<gene>
    <name evidence="3" type="ORF">FYC51_13885</name>
</gene>
<evidence type="ECO:0000313" key="4">
    <source>
        <dbReference type="Proteomes" id="UP000325243"/>
    </source>
</evidence>
<feature type="region of interest" description="Disordered" evidence="1">
    <location>
        <begin position="78"/>
        <end position="115"/>
    </location>
</feature>
<evidence type="ECO:0000256" key="2">
    <source>
        <dbReference type="SAM" id="Phobius"/>
    </source>
</evidence>
<reference evidence="3 4" key="1">
    <citation type="submission" date="2019-08" db="EMBL/GenBank/DDBJ databases">
        <authorList>
            <person name="Hu J."/>
        </authorList>
    </citation>
    <scope>NUCLEOTIDE SEQUENCE [LARGE SCALE GENOMIC DNA]</scope>
    <source>
        <strain evidence="3 4">NEAU-184</strain>
    </source>
</reference>
<dbReference type="Proteomes" id="UP000325243">
    <property type="component" value="Unassembled WGS sequence"/>
</dbReference>
<sequence>MIAAALPALARAATEQPDEEFDPNTVTPGVWGFVLTFLIMVVVVLLVLDMVRRIRRVNYRAEVREQLEAERLEQELIDGGLERDPLDDVDGTDATGRRQRDGRPAASDDDEPPAR</sequence>